<feature type="chain" id="PRO_5031531312" evidence="1">
    <location>
        <begin position="22"/>
        <end position="163"/>
    </location>
</feature>
<dbReference type="InterPro" id="IPR016364">
    <property type="entry name" value="Surface_antigen_Rickettsia"/>
</dbReference>
<evidence type="ECO:0000259" key="2">
    <source>
        <dbReference type="Pfam" id="PF05433"/>
    </source>
</evidence>
<dbReference type="PROSITE" id="PS51257">
    <property type="entry name" value="PROKAR_LIPOPROTEIN"/>
    <property type="match status" value="1"/>
</dbReference>
<evidence type="ECO:0000256" key="1">
    <source>
        <dbReference type="SAM" id="SignalP"/>
    </source>
</evidence>
<dbReference type="Proteomes" id="UP000885750">
    <property type="component" value="Unassembled WGS sequence"/>
</dbReference>
<dbReference type="EMBL" id="DRMS01000294">
    <property type="protein sequence ID" value="HFC92722.1"/>
    <property type="molecule type" value="Genomic_DNA"/>
</dbReference>
<organism evidence="3">
    <name type="scientific">Leucothrix mucor</name>
    <dbReference type="NCBI Taxonomy" id="45248"/>
    <lineage>
        <taxon>Bacteria</taxon>
        <taxon>Pseudomonadati</taxon>
        <taxon>Pseudomonadota</taxon>
        <taxon>Gammaproteobacteria</taxon>
        <taxon>Thiotrichales</taxon>
        <taxon>Thiotrichaceae</taxon>
        <taxon>Leucothrix</taxon>
    </lineage>
</organism>
<keyword evidence="1" id="KW-0732">Signal</keyword>
<accession>A0A7V2WVH7</accession>
<name>A0A7V2WVH7_LEUMU</name>
<evidence type="ECO:0000313" key="3">
    <source>
        <dbReference type="EMBL" id="HFC92722.1"/>
    </source>
</evidence>
<protein>
    <submittedName>
        <fullName evidence="3">Glycine zipper 2TM domain-containing protein</fullName>
    </submittedName>
</protein>
<dbReference type="InterPro" id="IPR008816">
    <property type="entry name" value="Gly_zipper_2TM_dom"/>
</dbReference>
<dbReference type="Pfam" id="PF05433">
    <property type="entry name" value="Rick_17kDa_Anti"/>
    <property type="match status" value="1"/>
</dbReference>
<dbReference type="AlphaFoldDB" id="A0A7V2WVH7"/>
<feature type="domain" description="Glycine zipper 2TM" evidence="2">
    <location>
        <begin position="35"/>
        <end position="75"/>
    </location>
</feature>
<feature type="signal peptide" evidence="1">
    <location>
        <begin position="1"/>
        <end position="21"/>
    </location>
</feature>
<comment type="caution">
    <text evidence="3">The sequence shown here is derived from an EMBL/GenBank/DDBJ whole genome shotgun (WGS) entry which is preliminary data.</text>
</comment>
<dbReference type="PIRSF" id="PIRSF002721">
    <property type="entry name" value="Surface_antigen_Rickettsia"/>
    <property type="match status" value="1"/>
</dbReference>
<proteinExistence type="predicted"/>
<gene>
    <name evidence="3" type="ORF">ENJ51_07905</name>
</gene>
<sequence length="163" mass="17507">MTSLFSKSLLIATFSSTLVLAGCGGGNNMSNEQLNTIVGSVVGGAIGHQFGDGDGRTVMTILGAAVGGYIGGQMGRNMNSYDQRKVSGALDNAPNYQKVSWDNKDTNSEYDFTPINSYEGNVNGQRAQCRDYVINVRDKNTGQPMEVQGRACRNSRGQWIPVK</sequence>
<reference evidence="3" key="1">
    <citation type="journal article" date="2020" name="mSystems">
        <title>Genome- and Community-Level Interaction Insights into Carbon Utilization and Element Cycling Functions of Hydrothermarchaeota in Hydrothermal Sediment.</title>
        <authorList>
            <person name="Zhou Z."/>
            <person name="Liu Y."/>
            <person name="Xu W."/>
            <person name="Pan J."/>
            <person name="Luo Z.H."/>
            <person name="Li M."/>
        </authorList>
    </citation>
    <scope>NUCLEOTIDE SEQUENCE [LARGE SCALE GENOMIC DNA]</scope>
    <source>
        <strain evidence="3">HyVt-493</strain>
    </source>
</reference>
<dbReference type="GO" id="GO:0019867">
    <property type="term" value="C:outer membrane"/>
    <property type="evidence" value="ECO:0007669"/>
    <property type="project" value="InterPro"/>
</dbReference>